<organism evidence="2 3">
    <name type="scientific">Devosia soli</name>
    <dbReference type="NCBI Taxonomy" id="361041"/>
    <lineage>
        <taxon>Bacteria</taxon>
        <taxon>Pseudomonadati</taxon>
        <taxon>Pseudomonadota</taxon>
        <taxon>Alphaproteobacteria</taxon>
        <taxon>Hyphomicrobiales</taxon>
        <taxon>Devosiaceae</taxon>
        <taxon>Devosia</taxon>
    </lineage>
</organism>
<dbReference type="EMBL" id="LAJG01000005">
    <property type="protein sequence ID" value="KKB80956.1"/>
    <property type="molecule type" value="Genomic_DNA"/>
</dbReference>
<evidence type="ECO:0000313" key="3">
    <source>
        <dbReference type="Proteomes" id="UP000033514"/>
    </source>
</evidence>
<comment type="caution">
    <text evidence="2">The sequence shown here is derived from an EMBL/GenBank/DDBJ whole genome shotgun (WGS) entry which is preliminary data.</text>
</comment>
<dbReference type="AlphaFoldDB" id="A0A0F5LEY8"/>
<evidence type="ECO:0000313" key="2">
    <source>
        <dbReference type="EMBL" id="KKB80956.1"/>
    </source>
</evidence>
<protein>
    <recommendedName>
        <fullName evidence="1">PRC-barrel domain-containing protein</fullName>
    </recommendedName>
</protein>
<gene>
    <name evidence="2" type="ORF">VW35_01895</name>
</gene>
<keyword evidence="3" id="KW-1185">Reference proteome</keyword>
<reference evidence="2 3" key="1">
    <citation type="submission" date="2015-03" db="EMBL/GenBank/DDBJ databases">
        <authorList>
            <person name="Hassan Y.I."/>
            <person name="Lepp D."/>
            <person name="Zhou T."/>
        </authorList>
    </citation>
    <scope>NUCLEOTIDE SEQUENCE [LARGE SCALE GENOMIC DNA]</scope>
    <source>
        <strain evidence="2 3">GH2-10</strain>
    </source>
</reference>
<accession>A0A0F5LEY8</accession>
<evidence type="ECO:0000259" key="1">
    <source>
        <dbReference type="Pfam" id="PF05239"/>
    </source>
</evidence>
<dbReference type="InterPro" id="IPR027275">
    <property type="entry name" value="PRC-brl_dom"/>
</dbReference>
<dbReference type="STRING" id="361041.VW35_01895"/>
<dbReference type="SUPFAM" id="SSF50346">
    <property type="entry name" value="PRC-barrel domain"/>
    <property type="match status" value="1"/>
</dbReference>
<name>A0A0F5LEY8_9HYPH</name>
<dbReference type="Proteomes" id="UP000033514">
    <property type="component" value="Unassembled WGS sequence"/>
</dbReference>
<dbReference type="PATRIC" id="fig|361041.3.peg.3763"/>
<dbReference type="Pfam" id="PF05239">
    <property type="entry name" value="PRC"/>
    <property type="match status" value="1"/>
</dbReference>
<dbReference type="InterPro" id="IPR011033">
    <property type="entry name" value="PRC_barrel-like_sf"/>
</dbReference>
<sequence>MLVATTPAAAQEFGADTVILTDANASLGVLGLTVEQTVGKTIYDVDGQELGSVNRVLGDDQDTPTALAIETSAGIVILDLANTELINNRITTALSADEFSALPKWEQ</sequence>
<proteinExistence type="predicted"/>
<feature type="domain" description="PRC-barrel" evidence="1">
    <location>
        <begin position="38"/>
        <end position="93"/>
    </location>
</feature>